<feature type="binding site" evidence="5">
    <location>
        <position position="466"/>
    </location>
    <ligand>
        <name>Fe cation</name>
        <dbReference type="ChEBI" id="CHEBI:24875"/>
        <note>catalytic</note>
    </ligand>
</feature>
<gene>
    <name evidence="6" type="ORF">GOP47_0016832</name>
</gene>
<dbReference type="Pfam" id="PF03055">
    <property type="entry name" value="RPE65"/>
    <property type="match status" value="1"/>
</dbReference>
<comment type="cofactor">
    <cofactor evidence="5">
        <name>Fe(2+)</name>
        <dbReference type="ChEBI" id="CHEBI:29033"/>
    </cofactor>
    <text evidence="5">Binds 1 Fe(2+) ion per subunit.</text>
</comment>
<accession>A0A9D4UJ39</accession>
<evidence type="ECO:0000256" key="3">
    <source>
        <dbReference type="ARBA" id="ARBA00022964"/>
    </source>
</evidence>
<dbReference type="EMBL" id="JABFUD020000016">
    <property type="protein sequence ID" value="KAI5068487.1"/>
    <property type="molecule type" value="Genomic_DNA"/>
</dbReference>
<evidence type="ECO:0000313" key="6">
    <source>
        <dbReference type="EMBL" id="KAI5068487.1"/>
    </source>
</evidence>
<comment type="similarity">
    <text evidence="1">Belongs to the carotenoid oxygenase family.</text>
</comment>
<dbReference type="InterPro" id="IPR004294">
    <property type="entry name" value="Carotenoid_Oase"/>
</dbReference>
<dbReference type="GO" id="GO:0016121">
    <property type="term" value="P:carotene catabolic process"/>
    <property type="evidence" value="ECO:0007669"/>
    <property type="project" value="TreeGrafter"/>
</dbReference>
<evidence type="ECO:0000256" key="5">
    <source>
        <dbReference type="PIRSR" id="PIRSR604294-1"/>
    </source>
</evidence>
<organism evidence="6 7">
    <name type="scientific">Adiantum capillus-veneris</name>
    <name type="common">Maidenhair fern</name>
    <dbReference type="NCBI Taxonomy" id="13818"/>
    <lineage>
        <taxon>Eukaryota</taxon>
        <taxon>Viridiplantae</taxon>
        <taxon>Streptophyta</taxon>
        <taxon>Embryophyta</taxon>
        <taxon>Tracheophyta</taxon>
        <taxon>Polypodiopsida</taxon>
        <taxon>Polypodiidae</taxon>
        <taxon>Polypodiales</taxon>
        <taxon>Pteridineae</taxon>
        <taxon>Pteridaceae</taxon>
        <taxon>Vittarioideae</taxon>
        <taxon>Adiantum</taxon>
    </lineage>
</organism>
<keyword evidence="4 5" id="KW-0408">Iron</keyword>
<name>A0A9D4UJ39_ADICA</name>
<dbReference type="GO" id="GO:0009570">
    <property type="term" value="C:chloroplast stroma"/>
    <property type="evidence" value="ECO:0007669"/>
    <property type="project" value="TreeGrafter"/>
</dbReference>
<dbReference type="AlphaFoldDB" id="A0A9D4UJ39"/>
<dbReference type="OrthoDB" id="1069523at2759"/>
<dbReference type="Proteomes" id="UP000886520">
    <property type="component" value="Chromosome 16"/>
</dbReference>
<evidence type="ECO:0000256" key="1">
    <source>
        <dbReference type="ARBA" id="ARBA00006787"/>
    </source>
</evidence>
<protein>
    <submittedName>
        <fullName evidence="6">Uncharacterized protein</fullName>
    </submittedName>
</protein>
<sequence>MKSLVISPSPAAPFSKAHVRAGAAGAAPIHGSGENLSVAANSHSILHHSSSIRPAPATADVSCAALSLPTVRTSSPSVQLSESLKDSIHKLQILDVLCLADAEASTSLISAPHPSNLNLAFLLHRELDRMRAGGGHAAALAICNVADTLITCLLSPPQLQPSVDPRIQLRRNSFPVLETPPTPCPVTSGTLPADLNGAYIRNGPNPAHLHNGEGFHLFDGDGMLHCVSFHHGSVPTYSARYVKTSRFLQEEAAGRPLFPKFFGSLSCVFGMARAAVMLLRARLGLLDLSQGSGLSNTNVGFLRGKVLSISEEDLPYVIKVTEAGDLVSQGRLEMPGRRSICTHPKFDPETGDMYAFSYPDPSMPRFSIFTVRAEAGGDGGGEVLPVPGLLDLPIVHDFAMTRKYIIFPDSELVMSPLAFVRGEGVAKRDPQKVARFCVLPRDIFDRPHQAAQEARWFDAPGCNAMHYLNAWDDEESHEVVLIAPVVSQVDDALSLTGVFSTVSEIRLNTKTGEVTSRKLCAGGLELGTMNYRYAGSKSRYAYFAEGSCFPHAKTAVVKVDVQAGRIVARRTFTVRCSTSEPCFVPRRQFCVNEDALAHDQTVSFNADSHHNNNSYVSQELDEDDGYLLCFLHNNNSNCSELLVMNAMNDLSPPLEVISSIKLPTRVPFGLHGFFVRDDQLDMQNP</sequence>
<keyword evidence="7" id="KW-1185">Reference proteome</keyword>
<keyword evidence="2 5" id="KW-0479">Metal-binding</keyword>
<dbReference type="PANTHER" id="PTHR10543:SF46">
    <property type="entry name" value="CAROTENOID CLEAVAGE DIOXYGENASE 4, CHLOROPLASTIC-RELATED"/>
    <property type="match status" value="1"/>
</dbReference>
<evidence type="ECO:0000256" key="2">
    <source>
        <dbReference type="ARBA" id="ARBA00022723"/>
    </source>
</evidence>
<proteinExistence type="inferred from homology"/>
<dbReference type="PANTHER" id="PTHR10543">
    <property type="entry name" value="BETA-CAROTENE DIOXYGENASE"/>
    <property type="match status" value="1"/>
</dbReference>
<reference evidence="6" key="1">
    <citation type="submission" date="2021-01" db="EMBL/GenBank/DDBJ databases">
        <title>Adiantum capillus-veneris genome.</title>
        <authorList>
            <person name="Fang Y."/>
            <person name="Liao Q."/>
        </authorList>
    </citation>
    <scope>NUCLEOTIDE SEQUENCE</scope>
    <source>
        <strain evidence="6">H3</strain>
        <tissue evidence="6">Leaf</tissue>
    </source>
</reference>
<comment type="caution">
    <text evidence="6">The sequence shown here is derived from an EMBL/GenBank/DDBJ whole genome shotgun (WGS) entry which is preliminary data.</text>
</comment>
<keyword evidence="3" id="KW-0560">Oxidoreductase</keyword>
<dbReference type="GO" id="GO:0010436">
    <property type="term" value="F:carotenoid dioxygenase activity"/>
    <property type="evidence" value="ECO:0007669"/>
    <property type="project" value="TreeGrafter"/>
</dbReference>
<dbReference type="GO" id="GO:0046872">
    <property type="term" value="F:metal ion binding"/>
    <property type="evidence" value="ECO:0007669"/>
    <property type="project" value="UniProtKB-KW"/>
</dbReference>
<feature type="binding site" evidence="5">
    <location>
        <position position="671"/>
    </location>
    <ligand>
        <name>Fe cation</name>
        <dbReference type="ChEBI" id="CHEBI:24875"/>
        <note>catalytic</note>
    </ligand>
</feature>
<feature type="binding site" evidence="5">
    <location>
        <position position="396"/>
    </location>
    <ligand>
        <name>Fe cation</name>
        <dbReference type="ChEBI" id="CHEBI:24875"/>
        <note>catalytic</note>
    </ligand>
</feature>
<keyword evidence="3" id="KW-0223">Dioxygenase</keyword>
<feature type="binding site" evidence="5">
    <location>
        <position position="343"/>
    </location>
    <ligand>
        <name>Fe cation</name>
        <dbReference type="ChEBI" id="CHEBI:24875"/>
        <note>catalytic</note>
    </ligand>
</feature>
<evidence type="ECO:0000256" key="4">
    <source>
        <dbReference type="ARBA" id="ARBA00023004"/>
    </source>
</evidence>
<evidence type="ECO:0000313" key="7">
    <source>
        <dbReference type="Proteomes" id="UP000886520"/>
    </source>
</evidence>